<evidence type="ECO:0000313" key="2">
    <source>
        <dbReference type="EMBL" id="MTV30245.1"/>
    </source>
</evidence>
<feature type="signal peptide" evidence="1">
    <location>
        <begin position="1"/>
        <end position="20"/>
    </location>
</feature>
<sequence length="160" mass="17009">MGIIVLLLALVAALPLSAHAAPTAVFPAVFVNSSPEPTSPEEAARLKNMDAALTRALADSGQYQPVDLAPIAADISAVRDIHDCNGCEMDLAKKAGAKYAVVAWAQKVSNLILNINIRIEDADTGQVVKAGSVDIRGNTDESWSRGLKYLLKEYVLRAQP</sequence>
<evidence type="ECO:0000313" key="3">
    <source>
        <dbReference type="Proteomes" id="UP000439113"/>
    </source>
</evidence>
<name>A0A6N8DL49_RHOAC</name>
<organism evidence="2 3">
    <name type="scientific">Rhodoblastus acidophilus</name>
    <name type="common">Rhodopseudomonas acidophila</name>
    <dbReference type="NCBI Taxonomy" id="1074"/>
    <lineage>
        <taxon>Bacteria</taxon>
        <taxon>Pseudomonadati</taxon>
        <taxon>Pseudomonadota</taxon>
        <taxon>Alphaproteobacteria</taxon>
        <taxon>Hyphomicrobiales</taxon>
        <taxon>Rhodoblastaceae</taxon>
        <taxon>Rhodoblastus</taxon>
    </lineage>
</organism>
<dbReference type="RefSeq" id="WP_155444917.1">
    <property type="nucleotide sequence ID" value="NZ_JAOQNR010000003.1"/>
</dbReference>
<proteinExistence type="predicted"/>
<dbReference type="Proteomes" id="UP000439113">
    <property type="component" value="Unassembled WGS sequence"/>
</dbReference>
<accession>A0A6N8DL49</accession>
<keyword evidence="1" id="KW-0732">Signal</keyword>
<comment type="caution">
    <text evidence="2">The sequence shown here is derived from an EMBL/GenBank/DDBJ whole genome shotgun (WGS) entry which is preliminary data.</text>
</comment>
<gene>
    <name evidence="2" type="ORF">GJ654_04475</name>
</gene>
<evidence type="ECO:0000256" key="1">
    <source>
        <dbReference type="SAM" id="SignalP"/>
    </source>
</evidence>
<dbReference type="InterPro" id="IPR021698">
    <property type="entry name" value="DUF3280"/>
</dbReference>
<reference evidence="2 3" key="1">
    <citation type="submission" date="2019-11" db="EMBL/GenBank/DDBJ databases">
        <title>Whole-genome sequence of a Rhodoblastus acidophilus DSM 142.</title>
        <authorList>
            <person name="Kyndt J.A."/>
            <person name="Meyer T.E."/>
        </authorList>
    </citation>
    <scope>NUCLEOTIDE SEQUENCE [LARGE SCALE GENOMIC DNA]</scope>
    <source>
        <strain evidence="2 3">DSM 142</strain>
    </source>
</reference>
<dbReference type="EMBL" id="WNKS01000003">
    <property type="protein sequence ID" value="MTV30245.1"/>
    <property type="molecule type" value="Genomic_DNA"/>
</dbReference>
<dbReference type="AlphaFoldDB" id="A0A6N8DL49"/>
<dbReference type="OrthoDB" id="8089716at2"/>
<feature type="chain" id="PRO_5026870139" evidence="1">
    <location>
        <begin position="21"/>
        <end position="160"/>
    </location>
</feature>
<protein>
    <submittedName>
        <fullName evidence="2">DUF2380 domain-containing protein</fullName>
    </submittedName>
</protein>
<dbReference type="Pfam" id="PF11684">
    <property type="entry name" value="DUF3280"/>
    <property type="match status" value="1"/>
</dbReference>